<name>A0A839GEQ8_9BACT</name>
<comment type="caution">
    <text evidence="2">The sequence shown here is derived from an EMBL/GenBank/DDBJ whole genome shotgun (WGS) entry which is preliminary data.</text>
</comment>
<evidence type="ECO:0000313" key="3">
    <source>
        <dbReference type="Proteomes" id="UP000563094"/>
    </source>
</evidence>
<proteinExistence type="predicted"/>
<dbReference type="Proteomes" id="UP000563094">
    <property type="component" value="Unassembled WGS sequence"/>
</dbReference>
<feature type="region of interest" description="Disordered" evidence="1">
    <location>
        <begin position="1"/>
        <end position="31"/>
    </location>
</feature>
<dbReference type="EMBL" id="JACJIQ010000011">
    <property type="protein sequence ID" value="MBA9078104.1"/>
    <property type="molecule type" value="Genomic_DNA"/>
</dbReference>
<gene>
    <name evidence="2" type="ORF">FHS90_002828</name>
</gene>
<organism evidence="2 3">
    <name type="scientific">Rufibacter quisquiliarum</name>
    <dbReference type="NCBI Taxonomy" id="1549639"/>
    <lineage>
        <taxon>Bacteria</taxon>
        <taxon>Pseudomonadati</taxon>
        <taxon>Bacteroidota</taxon>
        <taxon>Cytophagia</taxon>
        <taxon>Cytophagales</taxon>
        <taxon>Hymenobacteraceae</taxon>
        <taxon>Rufibacter</taxon>
    </lineage>
</organism>
<keyword evidence="3" id="KW-1185">Reference proteome</keyword>
<accession>A0A839GEQ8</accession>
<sequence>MKQLCLVSQPRRGGSQRPPVISRHASGDSRQRMIGETIRISNQQPINHSTG</sequence>
<reference evidence="2 3" key="1">
    <citation type="submission" date="2020-08" db="EMBL/GenBank/DDBJ databases">
        <title>Genomic Encyclopedia of Type Strains, Phase IV (KMG-IV): sequencing the most valuable type-strain genomes for metagenomic binning, comparative biology and taxonomic classification.</title>
        <authorList>
            <person name="Goeker M."/>
        </authorList>
    </citation>
    <scope>NUCLEOTIDE SEQUENCE [LARGE SCALE GENOMIC DNA]</scope>
    <source>
        <strain evidence="2 3">DSM 29854</strain>
    </source>
</reference>
<protein>
    <submittedName>
        <fullName evidence="2">Uncharacterized protein</fullName>
    </submittedName>
</protein>
<evidence type="ECO:0000256" key="1">
    <source>
        <dbReference type="SAM" id="MobiDB-lite"/>
    </source>
</evidence>
<evidence type="ECO:0000313" key="2">
    <source>
        <dbReference type="EMBL" id="MBA9078104.1"/>
    </source>
</evidence>
<dbReference type="AlphaFoldDB" id="A0A839GEQ8"/>
<dbReference type="RefSeq" id="WP_377047724.1">
    <property type="nucleotide sequence ID" value="NZ_JBHLTU010000009.1"/>
</dbReference>